<organism evidence="1 2">
    <name type="scientific">Chondromyces apiculatus DSM 436</name>
    <dbReference type="NCBI Taxonomy" id="1192034"/>
    <lineage>
        <taxon>Bacteria</taxon>
        <taxon>Pseudomonadati</taxon>
        <taxon>Myxococcota</taxon>
        <taxon>Polyangia</taxon>
        <taxon>Polyangiales</taxon>
        <taxon>Polyangiaceae</taxon>
        <taxon>Chondromyces</taxon>
    </lineage>
</organism>
<evidence type="ECO:0000313" key="1">
    <source>
        <dbReference type="EMBL" id="EYF06220.1"/>
    </source>
</evidence>
<reference evidence="1 2" key="1">
    <citation type="submission" date="2013-05" db="EMBL/GenBank/DDBJ databases">
        <title>Genome assembly of Chondromyces apiculatus DSM 436.</title>
        <authorList>
            <person name="Sharma G."/>
            <person name="Khatri I."/>
            <person name="Kaur C."/>
            <person name="Mayilraj S."/>
            <person name="Subramanian S."/>
        </authorList>
    </citation>
    <scope>NUCLEOTIDE SEQUENCE [LARGE SCALE GENOMIC DNA]</scope>
    <source>
        <strain evidence="1 2">DSM 436</strain>
    </source>
</reference>
<gene>
    <name evidence="1" type="ORF">CAP_2098</name>
</gene>
<name>A0A017TBM0_9BACT</name>
<evidence type="ECO:0008006" key="3">
    <source>
        <dbReference type="Google" id="ProtNLM"/>
    </source>
</evidence>
<dbReference type="Pfam" id="PF00756">
    <property type="entry name" value="Esterase"/>
    <property type="match status" value="1"/>
</dbReference>
<protein>
    <recommendedName>
        <fullName evidence="3">Esterase</fullName>
    </recommendedName>
</protein>
<dbReference type="STRING" id="1192034.CAP_2098"/>
<dbReference type="InterPro" id="IPR050583">
    <property type="entry name" value="Mycobacterial_A85_antigen"/>
</dbReference>
<dbReference type="Gene3D" id="3.40.50.1820">
    <property type="entry name" value="alpha/beta hydrolase"/>
    <property type="match status" value="1"/>
</dbReference>
<keyword evidence="2" id="KW-1185">Reference proteome</keyword>
<dbReference type="eggNOG" id="COG2382">
    <property type="taxonomic scope" value="Bacteria"/>
</dbReference>
<sequence>MMHRRQVISGLAALALPACRGGAPRVDAPDPRWRELRFEPGADSPGEQRALLLVPDGAPRLPLLVALHGRGESVRGVDVGARGWRDDYHLDRMLGRLRAPPLTANDLGGFVEPARLARMNASLQAAPFGEMVVATPYTPEPTDRSLEGGRLFGRFVVERLLPRVRGEIGGEIGVEAPRARVGIDGVSLGGRLALLVGLAHPEVFGAVGALQPAIRSGEAPAFAALAKEATRKAPLLLRLVSSEGDPFLPEIRALSAELAKQGVPHDLFVGPGPHDYGWNRGPGGAEMLLWHERVQRGLPPP</sequence>
<proteinExistence type="predicted"/>
<dbReference type="Proteomes" id="UP000019678">
    <property type="component" value="Unassembled WGS sequence"/>
</dbReference>
<dbReference type="RefSeq" id="WP_231511403.1">
    <property type="nucleotide sequence ID" value="NZ_ASRX01000017.1"/>
</dbReference>
<dbReference type="InterPro" id="IPR000801">
    <property type="entry name" value="Esterase-like"/>
</dbReference>
<accession>A0A017TBM0</accession>
<dbReference type="EMBL" id="ASRX01000017">
    <property type="protein sequence ID" value="EYF06220.1"/>
    <property type="molecule type" value="Genomic_DNA"/>
</dbReference>
<dbReference type="InterPro" id="IPR029058">
    <property type="entry name" value="AB_hydrolase_fold"/>
</dbReference>
<comment type="caution">
    <text evidence="1">The sequence shown here is derived from an EMBL/GenBank/DDBJ whole genome shotgun (WGS) entry which is preliminary data.</text>
</comment>
<dbReference type="AlphaFoldDB" id="A0A017TBM0"/>
<evidence type="ECO:0000313" key="2">
    <source>
        <dbReference type="Proteomes" id="UP000019678"/>
    </source>
</evidence>
<dbReference type="PANTHER" id="PTHR48098">
    <property type="entry name" value="ENTEROCHELIN ESTERASE-RELATED"/>
    <property type="match status" value="1"/>
</dbReference>
<dbReference type="SUPFAM" id="SSF53474">
    <property type="entry name" value="alpha/beta-Hydrolases"/>
    <property type="match status" value="1"/>
</dbReference>